<feature type="region of interest" description="Disordered" evidence="1">
    <location>
        <begin position="202"/>
        <end position="230"/>
    </location>
</feature>
<evidence type="ECO:0000313" key="3">
    <source>
        <dbReference type="Proteomes" id="UP001165121"/>
    </source>
</evidence>
<evidence type="ECO:0000313" key="2">
    <source>
        <dbReference type="EMBL" id="GMF39123.1"/>
    </source>
</evidence>
<feature type="compositionally biased region" description="Polar residues" evidence="1">
    <location>
        <begin position="60"/>
        <end position="92"/>
    </location>
</feature>
<feature type="compositionally biased region" description="Basic and acidic residues" evidence="1">
    <location>
        <begin position="35"/>
        <end position="54"/>
    </location>
</feature>
<accession>A0A9W6XIG2</accession>
<organism evidence="2 3">
    <name type="scientific">Phytophthora fragariaefolia</name>
    <dbReference type="NCBI Taxonomy" id="1490495"/>
    <lineage>
        <taxon>Eukaryota</taxon>
        <taxon>Sar</taxon>
        <taxon>Stramenopiles</taxon>
        <taxon>Oomycota</taxon>
        <taxon>Peronosporomycetes</taxon>
        <taxon>Peronosporales</taxon>
        <taxon>Peronosporaceae</taxon>
        <taxon>Phytophthora</taxon>
    </lineage>
</organism>
<comment type="caution">
    <text evidence="2">The sequence shown here is derived from an EMBL/GenBank/DDBJ whole genome shotgun (WGS) entry which is preliminary data.</text>
</comment>
<name>A0A9W6XIG2_9STRA</name>
<feature type="compositionally biased region" description="Polar residues" evidence="1">
    <location>
        <begin position="153"/>
        <end position="164"/>
    </location>
</feature>
<keyword evidence="3" id="KW-1185">Reference proteome</keyword>
<feature type="region of interest" description="Disordered" evidence="1">
    <location>
        <begin position="33"/>
        <end position="187"/>
    </location>
</feature>
<reference evidence="2" key="1">
    <citation type="submission" date="2023-04" db="EMBL/GenBank/DDBJ databases">
        <title>Phytophthora fragariaefolia NBRC 109709.</title>
        <authorList>
            <person name="Ichikawa N."/>
            <person name="Sato H."/>
            <person name="Tonouchi N."/>
        </authorList>
    </citation>
    <scope>NUCLEOTIDE SEQUENCE</scope>
    <source>
        <strain evidence="2">NBRC 109709</strain>
    </source>
</reference>
<proteinExistence type="predicted"/>
<evidence type="ECO:0000256" key="1">
    <source>
        <dbReference type="SAM" id="MobiDB-lite"/>
    </source>
</evidence>
<protein>
    <submittedName>
        <fullName evidence="2">Unnamed protein product</fullName>
    </submittedName>
</protein>
<dbReference type="Proteomes" id="UP001165121">
    <property type="component" value="Unassembled WGS sequence"/>
</dbReference>
<gene>
    <name evidence="2" type="ORF">Pfra01_001152500</name>
</gene>
<dbReference type="EMBL" id="BSXT01001135">
    <property type="protein sequence ID" value="GMF39123.1"/>
    <property type="molecule type" value="Genomic_DNA"/>
</dbReference>
<feature type="compositionally biased region" description="Basic and acidic residues" evidence="1">
    <location>
        <begin position="218"/>
        <end position="230"/>
    </location>
</feature>
<sequence length="230" mass="25108">MYHCPEVHMEEIAWCVREEYDGKEQEPDVWQYQEAQKEVSSRDGSRMAIEEGRAAEVVGSETQATATRSRPGQSTSGGTDSPPSESEGAQTSEGRHPARRTVPVAEKSERQEQPTPTSSIDDIKTAKPTDTVAVMQPGGGRTELAVRLGVNSAEKTLSEVSDQTRNGGRSRKRRRNPSNQADDSSVAEGLHSVHVAEALEQASQQVTSRGDTPAVEEENFKKWQAKEACS</sequence>
<dbReference type="AlphaFoldDB" id="A0A9W6XIG2"/>